<dbReference type="Proteomes" id="UP000249081">
    <property type="component" value="Unassembled WGS sequence"/>
</dbReference>
<dbReference type="GO" id="GO:0016787">
    <property type="term" value="F:hydrolase activity"/>
    <property type="evidence" value="ECO:0007669"/>
    <property type="project" value="UniProtKB-KW"/>
</dbReference>
<proteinExistence type="inferred from homology"/>
<reference evidence="6" key="1">
    <citation type="submission" date="2018-04" db="EMBL/GenBank/DDBJ databases">
        <authorList>
            <person name="Cornet L."/>
        </authorList>
    </citation>
    <scope>NUCLEOTIDE SEQUENCE [LARGE SCALE GENOMIC DNA]</scope>
</reference>
<dbReference type="InterPro" id="IPR000086">
    <property type="entry name" value="NUDIX_hydrolase_dom"/>
</dbReference>
<name>A0A2W4VQ65_9CYAN</name>
<dbReference type="InterPro" id="IPR020476">
    <property type="entry name" value="Nudix_hydrolase"/>
</dbReference>
<evidence type="ECO:0000256" key="2">
    <source>
        <dbReference type="ARBA" id="ARBA00022801"/>
    </source>
</evidence>
<evidence type="ECO:0000259" key="4">
    <source>
        <dbReference type="PROSITE" id="PS51462"/>
    </source>
</evidence>
<dbReference type="Gene3D" id="3.90.79.10">
    <property type="entry name" value="Nucleoside Triphosphate Pyrophosphohydrolase"/>
    <property type="match status" value="1"/>
</dbReference>
<dbReference type="PANTHER" id="PTHR43046">
    <property type="entry name" value="GDP-MANNOSE MANNOSYL HYDROLASE"/>
    <property type="match status" value="1"/>
</dbReference>
<sequence length="155" mass="17436">MNDKAVKIEVAIAILYQGDQFLLQLRDDIPAIAWPGHWAFFGGHLDPGESPDDAVYRELREEIGYDAPQLELFERVEDDTVVRHVYHGPLVVPVDGLVLSEGLDLGLWSVADIHRGRRYSARAGEDRPIGAPHQQILLSFLEHRRIEQAAPVPDL</sequence>
<comment type="similarity">
    <text evidence="3">Belongs to the Nudix hydrolase family.</text>
</comment>
<dbReference type="Pfam" id="PF00293">
    <property type="entry name" value="NUDIX"/>
    <property type="match status" value="1"/>
</dbReference>
<dbReference type="PROSITE" id="PS51462">
    <property type="entry name" value="NUDIX"/>
    <property type="match status" value="1"/>
</dbReference>
<keyword evidence="2 3" id="KW-0378">Hydrolase</keyword>
<dbReference type="PROSITE" id="PS00893">
    <property type="entry name" value="NUDIX_BOX"/>
    <property type="match status" value="1"/>
</dbReference>
<dbReference type="EMBL" id="QBMN01000191">
    <property type="protein sequence ID" value="PZO34894.1"/>
    <property type="molecule type" value="Genomic_DNA"/>
</dbReference>
<dbReference type="PANTHER" id="PTHR43046:SF14">
    <property type="entry name" value="MUTT_NUDIX FAMILY PROTEIN"/>
    <property type="match status" value="1"/>
</dbReference>
<dbReference type="CDD" id="cd18882">
    <property type="entry name" value="NUDIX_Hydrolase"/>
    <property type="match status" value="1"/>
</dbReference>
<dbReference type="AlphaFoldDB" id="A0A2W4VQ65"/>
<evidence type="ECO:0000313" key="6">
    <source>
        <dbReference type="Proteomes" id="UP000249081"/>
    </source>
</evidence>
<accession>A0A2W4VQ65</accession>
<dbReference type="SUPFAM" id="SSF55811">
    <property type="entry name" value="Nudix"/>
    <property type="match status" value="1"/>
</dbReference>
<reference evidence="5 6" key="2">
    <citation type="submission" date="2018-06" db="EMBL/GenBank/DDBJ databases">
        <title>Metagenomic assembly of (sub)arctic Cyanobacteria and their associated microbiome from non-axenic cultures.</title>
        <authorList>
            <person name="Baurain D."/>
        </authorList>
    </citation>
    <scope>NUCLEOTIDE SEQUENCE [LARGE SCALE GENOMIC DNA]</scope>
    <source>
        <strain evidence="5">ULC041bin1</strain>
    </source>
</reference>
<organism evidence="5 6">
    <name type="scientific">Shackletoniella antarctica</name>
    <dbReference type="NCBI Taxonomy" id="268115"/>
    <lineage>
        <taxon>Bacteria</taxon>
        <taxon>Bacillati</taxon>
        <taxon>Cyanobacteriota</taxon>
        <taxon>Cyanophyceae</taxon>
        <taxon>Oculatellales</taxon>
        <taxon>Oculatellaceae</taxon>
        <taxon>Shackletoniella</taxon>
    </lineage>
</organism>
<evidence type="ECO:0000256" key="3">
    <source>
        <dbReference type="RuleBase" id="RU003476"/>
    </source>
</evidence>
<protein>
    <submittedName>
        <fullName evidence="5">NUDIX hydrolase</fullName>
    </submittedName>
</protein>
<gene>
    <name evidence="5" type="ORF">DCF17_19785</name>
</gene>
<evidence type="ECO:0000256" key="1">
    <source>
        <dbReference type="ARBA" id="ARBA00001946"/>
    </source>
</evidence>
<dbReference type="InterPro" id="IPR020084">
    <property type="entry name" value="NUDIX_hydrolase_CS"/>
</dbReference>
<comment type="caution">
    <text evidence="5">The sequence shown here is derived from an EMBL/GenBank/DDBJ whole genome shotgun (WGS) entry which is preliminary data.</text>
</comment>
<dbReference type="InterPro" id="IPR015797">
    <property type="entry name" value="NUDIX_hydrolase-like_dom_sf"/>
</dbReference>
<evidence type="ECO:0000313" key="5">
    <source>
        <dbReference type="EMBL" id="PZO34894.1"/>
    </source>
</evidence>
<comment type="cofactor">
    <cofactor evidence="1">
        <name>Mg(2+)</name>
        <dbReference type="ChEBI" id="CHEBI:18420"/>
    </cofactor>
</comment>
<dbReference type="PRINTS" id="PR00502">
    <property type="entry name" value="NUDIXFAMILY"/>
</dbReference>
<feature type="domain" description="Nudix hydrolase" evidence="4">
    <location>
        <begin position="6"/>
        <end position="132"/>
    </location>
</feature>